<evidence type="ECO:0000313" key="1">
    <source>
        <dbReference type="EMBL" id="BCK82981.1"/>
    </source>
</evidence>
<gene>
    <name evidence="1" type="ORF">MM59RIKEN_03000</name>
</gene>
<accession>A0A810QBM9</accession>
<dbReference type="RefSeq" id="WP_213542535.1">
    <property type="nucleotide sequence ID" value="NZ_AP023420.1"/>
</dbReference>
<evidence type="ECO:0000313" key="2">
    <source>
        <dbReference type="Proteomes" id="UP000679848"/>
    </source>
</evidence>
<name>A0A810QBM9_9FIRM</name>
<keyword evidence="2" id="KW-1185">Reference proteome</keyword>
<organism evidence="1 2">
    <name type="scientific">Pusillibacter faecalis</name>
    <dbReference type="NCBI Taxonomy" id="2714358"/>
    <lineage>
        <taxon>Bacteria</taxon>
        <taxon>Bacillati</taxon>
        <taxon>Bacillota</taxon>
        <taxon>Clostridia</taxon>
        <taxon>Eubacteriales</taxon>
        <taxon>Oscillospiraceae</taxon>
        <taxon>Pusillibacter</taxon>
    </lineage>
</organism>
<sequence>MSNMFVRIDTEKAIADIEARLGMLYEKAPDVMRKSLNDTAKKTGRELAKLAQERYQIKTIKFAKEFKYTYASKSRLEAVLTSSGEMLAASKFKISPTKPSTSKEGSPPVKLAVLASESPKTITNSRGLTAFLAEYQSGHLAVVQRKPYGSRTEYTERGWREREQRNHVFKELTGKLDKTRIREFYGPSVPVMLRETGIAEQFIETTEPKIHQYLADAITTHINRELYFAEKK</sequence>
<dbReference type="KEGG" id="pfaa:MM59RIKEN_03000"/>
<protein>
    <submittedName>
        <fullName evidence="1">Uncharacterized protein</fullName>
    </submittedName>
</protein>
<dbReference type="Proteomes" id="UP000679848">
    <property type="component" value="Chromosome"/>
</dbReference>
<proteinExistence type="predicted"/>
<dbReference type="AlphaFoldDB" id="A0A810QBM9"/>
<dbReference type="EMBL" id="AP023420">
    <property type="protein sequence ID" value="BCK82981.1"/>
    <property type="molecule type" value="Genomic_DNA"/>
</dbReference>
<reference evidence="1" key="1">
    <citation type="submission" date="2020-09" db="EMBL/GenBank/DDBJ databases">
        <title>New species isolated from human feces.</title>
        <authorList>
            <person name="Kitahara M."/>
            <person name="Shigeno Y."/>
            <person name="Shime M."/>
            <person name="Matsumoto Y."/>
            <person name="Nakamura S."/>
            <person name="Motooka D."/>
            <person name="Fukuoka S."/>
            <person name="Nishikawa H."/>
            <person name="Benno Y."/>
        </authorList>
    </citation>
    <scope>NUCLEOTIDE SEQUENCE</scope>
    <source>
        <strain evidence="1">MM59</strain>
    </source>
</reference>